<evidence type="ECO:0000313" key="3">
    <source>
        <dbReference type="RefSeq" id="XP_025407448.1"/>
    </source>
</evidence>
<dbReference type="InterPro" id="IPR025398">
    <property type="entry name" value="DUF4371"/>
</dbReference>
<dbReference type="Pfam" id="PF14291">
    <property type="entry name" value="DUF4371"/>
    <property type="match status" value="1"/>
</dbReference>
<keyword evidence="2" id="KW-1185">Reference proteome</keyword>
<feature type="domain" description="DUF4371" evidence="1">
    <location>
        <begin position="101"/>
        <end position="264"/>
    </location>
</feature>
<organism evidence="2 3">
    <name type="scientific">Sipha flava</name>
    <name type="common">yellow sugarcane aphid</name>
    <dbReference type="NCBI Taxonomy" id="143950"/>
    <lineage>
        <taxon>Eukaryota</taxon>
        <taxon>Metazoa</taxon>
        <taxon>Ecdysozoa</taxon>
        <taxon>Arthropoda</taxon>
        <taxon>Hexapoda</taxon>
        <taxon>Insecta</taxon>
        <taxon>Pterygota</taxon>
        <taxon>Neoptera</taxon>
        <taxon>Paraneoptera</taxon>
        <taxon>Hemiptera</taxon>
        <taxon>Sternorrhyncha</taxon>
        <taxon>Aphidomorpha</taxon>
        <taxon>Aphidoidea</taxon>
        <taxon>Aphididae</taxon>
        <taxon>Sipha</taxon>
    </lineage>
</organism>
<proteinExistence type="predicted"/>
<dbReference type="SUPFAM" id="SSF53098">
    <property type="entry name" value="Ribonuclease H-like"/>
    <property type="match status" value="1"/>
</dbReference>
<dbReference type="PANTHER" id="PTHR45749">
    <property type="match status" value="1"/>
</dbReference>
<dbReference type="RefSeq" id="XP_025407448.1">
    <property type="nucleotide sequence ID" value="XM_025551663.1"/>
</dbReference>
<dbReference type="AlphaFoldDB" id="A0A8B8F9I8"/>
<name>A0A8B8F9I8_9HEMI</name>
<dbReference type="GeneID" id="112681403"/>
<reference evidence="3" key="1">
    <citation type="submission" date="2025-08" db="UniProtKB">
        <authorList>
            <consortium name="RefSeq"/>
        </authorList>
    </citation>
    <scope>IDENTIFICATION</scope>
    <source>
        <tissue evidence="3">Whole body</tissue>
    </source>
</reference>
<gene>
    <name evidence="3" type="primary">LOC112681403</name>
</gene>
<accession>A0A8B8F9I8</accession>
<dbReference type="InterPro" id="IPR012337">
    <property type="entry name" value="RNaseH-like_sf"/>
</dbReference>
<dbReference type="OrthoDB" id="6598138at2759"/>
<sequence length="401" mass="45421">MGAFCKFCTVFAKSGGVNNQPLGQLAVRALDEWKNAKQIFREHSKKLYHGHCVVDSNHFLSVYSKQKLSIINQLDLERAEQIKSNRKKLIPIINCVILCDRQEIALRGHRDSGNSNNQSTNVGYFRAILNYRSEGDDYLKHHLEEQGRNKYITPQIQNEIISACGEIILKEIVNEVNNSRCFTVLADETTDIAVIEQLALCVRYVDSKYNIKENFLTFIPVNSLTGKNLAESILSGLTECGINCNFLYGQGYDGAKNMSGQFNGAQTHIRTTFPKAIYVHCAVHLLNLAVSTACNIQPIRNCLGIIEKLYIFFNTPKRHNVLLSCIENSNIDIKIKSLKRLCATRWVQRYDAVYDFVELFDFVLEALELISDWKDSSGTAIEANMHAICNLLVTHVIVRSF</sequence>
<dbReference type="PANTHER" id="PTHR45749:SF21">
    <property type="entry name" value="DUF4371 DOMAIN-CONTAINING PROTEIN"/>
    <property type="match status" value="1"/>
</dbReference>
<evidence type="ECO:0000259" key="1">
    <source>
        <dbReference type="Pfam" id="PF14291"/>
    </source>
</evidence>
<evidence type="ECO:0000313" key="2">
    <source>
        <dbReference type="Proteomes" id="UP000694846"/>
    </source>
</evidence>
<protein>
    <submittedName>
        <fullName evidence="3">Zinc finger MYM-type protein 1-like</fullName>
    </submittedName>
</protein>
<dbReference type="Proteomes" id="UP000694846">
    <property type="component" value="Unplaced"/>
</dbReference>